<dbReference type="GO" id="GO:0047423">
    <property type="term" value="F:N-methylhydantoinase (ATP-hydrolyzing) activity"/>
    <property type="evidence" value="ECO:0007669"/>
    <property type="project" value="UniProtKB-EC"/>
</dbReference>
<dbReference type="eggNOG" id="COG0145">
    <property type="taxonomic scope" value="Bacteria"/>
</dbReference>
<comment type="caution">
    <text evidence="6">The sequence shown here is derived from an EMBL/GenBank/DDBJ whole genome shotgun (WGS) entry which is preliminary data.</text>
</comment>
<dbReference type="Pfam" id="PF05378">
    <property type="entry name" value="Hydant_A_N"/>
    <property type="match status" value="1"/>
</dbReference>
<feature type="domain" description="Hydantoinase B/oxoprolinase" evidence="4">
    <location>
        <begin position="663"/>
        <end position="1176"/>
    </location>
</feature>
<feature type="region of interest" description="Disordered" evidence="2">
    <location>
        <begin position="1"/>
        <end position="20"/>
    </location>
</feature>
<dbReference type="PANTHER" id="PTHR11365">
    <property type="entry name" value="5-OXOPROLINASE RELATED"/>
    <property type="match status" value="1"/>
</dbReference>
<dbReference type="STRING" id="1229780.BN381_210099"/>
<dbReference type="GO" id="GO:0017168">
    <property type="term" value="F:5-oxoprolinase (ATP-hydrolyzing) activity"/>
    <property type="evidence" value="ECO:0007669"/>
    <property type="project" value="TreeGrafter"/>
</dbReference>
<reference evidence="6 7" key="1">
    <citation type="journal article" date="2013" name="ISME J.">
        <title>Metabolic model for the filamentous 'Candidatus Microthrix parvicella' based on genomic and metagenomic analyses.</title>
        <authorList>
            <person name="Jon McIlroy S."/>
            <person name="Kristiansen R."/>
            <person name="Albertsen M."/>
            <person name="Michael Karst S."/>
            <person name="Rossetti S."/>
            <person name="Lund Nielsen J."/>
            <person name="Tandoi V."/>
            <person name="James Seviour R."/>
            <person name="Nielsen P.H."/>
        </authorList>
    </citation>
    <scope>NUCLEOTIDE SEQUENCE [LARGE SCALE GENOMIC DNA]</scope>
    <source>
        <strain evidence="6 7">RN1</strain>
    </source>
</reference>
<dbReference type="AlphaFoldDB" id="R4YY12"/>
<dbReference type="Pfam" id="PF02538">
    <property type="entry name" value="Hydantoinase_B"/>
    <property type="match status" value="1"/>
</dbReference>
<sequence length="1179" mass="120739">MPAERSQPHRPPGARPPAFRSIKIGVDTGGTFTDVVTMDGTVMKVPSTPENPGDAIRQGLARLGTGQVAYLAHGTTVATNAVLEGTLARVALLVTEGFGDLIEIGRQHRPSLADHFVDRPRPLVNRVDRLEVRERTFPDGVVETAPSLDLLPEIPEGVEAIAVCFLHADLNAKGESRVAEAYRARGWDVTASHELSPLFREFERASTTVMNAALRPRVRRYLEGLSGLAEQLWIMTSAGGMWPLAKALEAPVGLALSGPAGGVRAAAVVAAACGFPGAISLDMGGTSTDVCLITGGEPAPAAERDLVGHPVRLPSLDVVTIGAGGGSIGSIDSGGAVAVGPRSAGAVPGPVAYGRGGTEPTVTDANVALGRIPTEGSGALGDLDVAGAAAALSEAGLSAQGLLDVVTANMERALRSVSVSRGIDPAGLALVAFGGAGPLHACELAASLGMAAVIVPPLAGVLSAVGILGAPERHDLTQTWPTPRCRNGLNEARQTLESRVEALLGVGDHGDSRTSAVARADGEVTVSSWLSCRYVGQSHEVEVEDVDDFGAIHQRRNGYSLPDAVIEVVSLRATGERHSPLGVVELLTGADPVTTTEVRGPISLPAADHTVWIPRGWTGRPGPLGSLVITADAVADAVHTTDPNPTAGSGEGDVKVGGGGAGLAVLLSRLTGVADEAGAVLRRAAFSANIKERADCSVALFDAQGRLLVQAEHIPVHLGSMPAAVAAVVERLGDLPAGEQAVVNDPFAGGTHLNDLTLVAPVHCDATLVGWLATRAHHADVGGSAPGSLPADATHIAQEGLRLPPMRFTPEVAALVVANSRTPDERRGDLDAQAGANRVGVERLATIVEELGGPEAAAVAFAEVLDHGERAVAAALARAPVGQWDAADVMDSSGPAPNQREPVPVRVRLTLDGHRAVFDYSASGASAPGNVWAPPAVTISATFWALRSVLDPSLPANAGTFRRLEVVTRPGTVTHAVAPSAVGAGNVEVSQRVADVALGALAGPFPGRVPADSQGTMNSILLGGDGWVSYETVGGGQGGRPVGVADEPLPGMSGVHTAMTNTLNTPIEAAERVLPVRVRRYTLRRGSGGAGRSPGGEGIERELEVLEPVTVSLICDRRVVAPRGRAGGGDGAVGENWLLPGGDTSRAERLPDKCTIALQAGDVLRMLTPGGAAWGPTSS</sequence>
<keyword evidence="7" id="KW-1185">Reference proteome</keyword>
<dbReference type="RefSeq" id="WP_012225924.1">
    <property type="nucleotide sequence ID" value="NZ_HG422565.1"/>
</dbReference>
<evidence type="ECO:0000259" key="3">
    <source>
        <dbReference type="Pfam" id="PF01968"/>
    </source>
</evidence>
<evidence type="ECO:0000259" key="4">
    <source>
        <dbReference type="Pfam" id="PF02538"/>
    </source>
</evidence>
<dbReference type="PANTHER" id="PTHR11365:SF23">
    <property type="entry name" value="HYPOTHETICAL 5-OXOPROLINASE (EUROFUNG)-RELATED"/>
    <property type="match status" value="1"/>
</dbReference>
<name>R4YY12_9ACTN</name>
<proteinExistence type="inferred from homology"/>
<keyword evidence="6" id="KW-0378">Hydrolase</keyword>
<accession>R4YY12</accession>
<evidence type="ECO:0000256" key="1">
    <source>
        <dbReference type="ARBA" id="ARBA00010403"/>
    </source>
</evidence>
<dbReference type="EC" id="3.5.2.14" evidence="6"/>
<dbReference type="GO" id="GO:0005829">
    <property type="term" value="C:cytosol"/>
    <property type="evidence" value="ECO:0007669"/>
    <property type="project" value="TreeGrafter"/>
</dbReference>
<dbReference type="GO" id="GO:0006749">
    <property type="term" value="P:glutathione metabolic process"/>
    <property type="evidence" value="ECO:0007669"/>
    <property type="project" value="TreeGrafter"/>
</dbReference>
<dbReference type="InterPro" id="IPR002821">
    <property type="entry name" value="Hydantoinase_A"/>
</dbReference>
<dbReference type="Proteomes" id="UP000018291">
    <property type="component" value="Unassembled WGS sequence"/>
</dbReference>
<dbReference type="InterPro" id="IPR003692">
    <property type="entry name" value="Hydantoinase_B"/>
</dbReference>
<dbReference type="HOGENOM" id="CLU_002157_0_0_11"/>
<evidence type="ECO:0000259" key="5">
    <source>
        <dbReference type="Pfam" id="PF05378"/>
    </source>
</evidence>
<dbReference type="EMBL" id="CANL01000014">
    <property type="protein sequence ID" value="CCM63409.1"/>
    <property type="molecule type" value="Genomic_DNA"/>
</dbReference>
<dbReference type="InterPro" id="IPR045079">
    <property type="entry name" value="Oxoprolinase-like"/>
</dbReference>
<comment type="similarity">
    <text evidence="1">Belongs to the oxoprolinase family.</text>
</comment>
<dbReference type="eggNOG" id="COG0146">
    <property type="taxonomic scope" value="Bacteria"/>
</dbReference>
<gene>
    <name evidence="6" type="ORF">BN381_210099</name>
</gene>
<dbReference type="Pfam" id="PF01968">
    <property type="entry name" value="Hydantoinase_A"/>
    <property type="match status" value="1"/>
</dbReference>
<feature type="domain" description="Hydantoinase A/oxoprolinase" evidence="3">
    <location>
        <begin position="204"/>
        <end position="471"/>
    </location>
</feature>
<protein>
    <submittedName>
        <fullName evidence="6">Putative N-methylhydantoinase A</fullName>
        <ecNumber evidence="6">3.5.2.14</ecNumber>
    </submittedName>
</protein>
<feature type="domain" description="Hydantoinase/oxoprolinase N-terminal" evidence="5">
    <location>
        <begin position="23"/>
        <end position="184"/>
    </location>
</feature>
<evidence type="ECO:0000313" key="7">
    <source>
        <dbReference type="Proteomes" id="UP000018291"/>
    </source>
</evidence>
<evidence type="ECO:0000256" key="2">
    <source>
        <dbReference type="SAM" id="MobiDB-lite"/>
    </source>
</evidence>
<evidence type="ECO:0000313" key="6">
    <source>
        <dbReference type="EMBL" id="CCM63409.1"/>
    </source>
</evidence>
<dbReference type="InterPro" id="IPR008040">
    <property type="entry name" value="Hydant_A_N"/>
</dbReference>
<organism evidence="6 7">
    <name type="scientific">Candidatus Neomicrothrix parvicella RN1</name>
    <dbReference type="NCBI Taxonomy" id="1229780"/>
    <lineage>
        <taxon>Bacteria</taxon>
        <taxon>Bacillati</taxon>
        <taxon>Actinomycetota</taxon>
        <taxon>Acidimicrobiia</taxon>
        <taxon>Acidimicrobiales</taxon>
        <taxon>Microthrixaceae</taxon>
        <taxon>Candidatus Neomicrothrix</taxon>
    </lineage>
</organism>